<dbReference type="Gene3D" id="3.40.50.410">
    <property type="entry name" value="von Willebrand factor, type A domain"/>
    <property type="match status" value="1"/>
</dbReference>
<name>A0ABU9DM37_9BACL</name>
<feature type="transmembrane region" description="Helical" evidence="1">
    <location>
        <begin position="81"/>
        <end position="103"/>
    </location>
</feature>
<dbReference type="Pfam" id="PF00092">
    <property type="entry name" value="VWA"/>
    <property type="match status" value="1"/>
</dbReference>
<evidence type="ECO:0000259" key="2">
    <source>
        <dbReference type="PROSITE" id="PS50234"/>
    </source>
</evidence>
<dbReference type="EMBL" id="JBBPCC010000012">
    <property type="protein sequence ID" value="MEK8129922.1"/>
    <property type="molecule type" value="Genomic_DNA"/>
</dbReference>
<feature type="transmembrane region" description="Helical" evidence="1">
    <location>
        <begin position="312"/>
        <end position="334"/>
    </location>
</feature>
<dbReference type="InterPro" id="IPR036465">
    <property type="entry name" value="vWFA_dom_sf"/>
</dbReference>
<dbReference type="InterPro" id="IPR002035">
    <property type="entry name" value="VWF_A"/>
</dbReference>
<organism evidence="3 4">
    <name type="scientific">Paenibacillus filicis</name>
    <dbReference type="NCBI Taxonomy" id="669464"/>
    <lineage>
        <taxon>Bacteria</taxon>
        <taxon>Bacillati</taxon>
        <taxon>Bacillota</taxon>
        <taxon>Bacilli</taxon>
        <taxon>Bacillales</taxon>
        <taxon>Paenibacillaceae</taxon>
        <taxon>Paenibacillus</taxon>
    </lineage>
</organism>
<sequence length="430" mass="46146">MKRRKWNGLLVVLGLAGGLIGYLAGEWMLDRLAGTLHETVLMGLYFGVFGLFVTAGCLLAETISPRLNGSNWKLRYAADGWKWLVPASLLLLFAAGTLFQWLYGLELGRKAAPRDYILLLDTSESMKENDPSKLSRQAASSLIADMSDSKRVGVAMFNEDTTWLQPLVSLNDRAARQGIADKLAGAPEPIGQTDIAKALDQALEQLRAAGTPDNRGAVILLSDGYSALNLTDVTSPYVAMGFSIHTIGLESKGNEQGNRLLKQLAEATGGTYRHVDQAEGISEALDTIYANQQHWHLLEERTGLAADSTYRALLRVASLLLVGGLLGLALGIVFDNRYLARSFLLGGIAAGLLSGLVLEGALPAREPAAVRALADFVLALVLTLSTVLFAFKENREGEGLGRFRRGGGYGALPERSGSGAAGSRTGKRFR</sequence>
<evidence type="ECO:0000313" key="4">
    <source>
        <dbReference type="Proteomes" id="UP001469365"/>
    </source>
</evidence>
<protein>
    <submittedName>
        <fullName evidence="3">VWA domain-containing protein</fullName>
    </submittedName>
</protein>
<gene>
    <name evidence="3" type="ORF">WMW72_18630</name>
</gene>
<proteinExistence type="predicted"/>
<evidence type="ECO:0000256" key="1">
    <source>
        <dbReference type="SAM" id="Phobius"/>
    </source>
</evidence>
<dbReference type="RefSeq" id="WP_341417044.1">
    <property type="nucleotide sequence ID" value="NZ_JBBPCC010000012.1"/>
</dbReference>
<feature type="transmembrane region" description="Helical" evidence="1">
    <location>
        <begin position="343"/>
        <end position="362"/>
    </location>
</feature>
<reference evidence="3 4" key="1">
    <citation type="submission" date="2024-04" db="EMBL/GenBank/DDBJ databases">
        <title>draft genome sequnece of Paenibacillus filicis.</title>
        <authorList>
            <person name="Kim D.-U."/>
        </authorList>
    </citation>
    <scope>NUCLEOTIDE SEQUENCE [LARGE SCALE GENOMIC DNA]</scope>
    <source>
        <strain evidence="3 4">KACC14197</strain>
    </source>
</reference>
<keyword evidence="1" id="KW-0472">Membrane</keyword>
<dbReference type="SMART" id="SM00327">
    <property type="entry name" value="VWA"/>
    <property type="match status" value="1"/>
</dbReference>
<feature type="transmembrane region" description="Helical" evidence="1">
    <location>
        <begin position="41"/>
        <end position="60"/>
    </location>
</feature>
<dbReference type="CDD" id="cd00198">
    <property type="entry name" value="vWFA"/>
    <property type="match status" value="1"/>
</dbReference>
<feature type="transmembrane region" description="Helical" evidence="1">
    <location>
        <begin position="368"/>
        <end position="391"/>
    </location>
</feature>
<keyword evidence="4" id="KW-1185">Reference proteome</keyword>
<evidence type="ECO:0000313" key="3">
    <source>
        <dbReference type="EMBL" id="MEK8129922.1"/>
    </source>
</evidence>
<keyword evidence="1" id="KW-0812">Transmembrane</keyword>
<dbReference type="PANTHER" id="PTHR10579">
    <property type="entry name" value="CALCIUM-ACTIVATED CHLORIDE CHANNEL REGULATOR"/>
    <property type="match status" value="1"/>
</dbReference>
<keyword evidence="1" id="KW-1133">Transmembrane helix</keyword>
<dbReference type="PROSITE" id="PS50234">
    <property type="entry name" value="VWFA"/>
    <property type="match status" value="1"/>
</dbReference>
<dbReference type="InterPro" id="IPR051266">
    <property type="entry name" value="CLCR"/>
</dbReference>
<accession>A0ABU9DM37</accession>
<dbReference type="Proteomes" id="UP001469365">
    <property type="component" value="Unassembled WGS sequence"/>
</dbReference>
<dbReference type="PANTHER" id="PTHR10579:SF43">
    <property type="entry name" value="ZINC FINGER (C3HC4-TYPE RING FINGER) FAMILY PROTEIN"/>
    <property type="match status" value="1"/>
</dbReference>
<dbReference type="SUPFAM" id="SSF53300">
    <property type="entry name" value="vWA-like"/>
    <property type="match status" value="1"/>
</dbReference>
<comment type="caution">
    <text evidence="3">The sequence shown here is derived from an EMBL/GenBank/DDBJ whole genome shotgun (WGS) entry which is preliminary data.</text>
</comment>
<feature type="domain" description="VWFA" evidence="2">
    <location>
        <begin position="115"/>
        <end position="292"/>
    </location>
</feature>